<accession>A0ABZ1CGU4</accession>
<dbReference type="Pfam" id="PF11948">
    <property type="entry name" value="DUF3465"/>
    <property type="match status" value="1"/>
</dbReference>
<sequence length="153" mass="16888">MNRFLLLAALAAAAYFAWAPGAGTLPRSEPTPVTPGPSTSAAEGDAVLDRAFTQRLSRVQVAGEGTVARMLRDDRDGSRHQRFILRLASGRTVLVAHNIDLAPRLDALRVGDTVAFYGEYEWNPKGGVIHWTHRDPHGRHPDGWLRHDGRVYQ</sequence>
<keyword evidence="1" id="KW-0732">Signal</keyword>
<reference evidence="2 3" key="1">
    <citation type="submission" date="2023-12" db="EMBL/GenBank/DDBJ databases">
        <title>Thiobacillus sedimentum sp. nov., a chemolithoautotrophic sulfur-oxidizing bacterium isolated from freshwater sediment.</title>
        <authorList>
            <person name="Luo J."/>
            <person name="Dai C."/>
        </authorList>
    </citation>
    <scope>NUCLEOTIDE SEQUENCE [LARGE SCALE GENOMIC DNA]</scope>
    <source>
        <strain evidence="2 3">SCUT-2</strain>
    </source>
</reference>
<feature type="chain" id="PRO_5046370455" evidence="1">
    <location>
        <begin position="20"/>
        <end position="153"/>
    </location>
</feature>
<evidence type="ECO:0000256" key="1">
    <source>
        <dbReference type="SAM" id="SignalP"/>
    </source>
</evidence>
<feature type="signal peptide" evidence="1">
    <location>
        <begin position="1"/>
        <end position="19"/>
    </location>
</feature>
<gene>
    <name evidence="2" type="ORF">VA613_10675</name>
</gene>
<organism evidence="2 3">
    <name type="scientific">Thiobacillus sedimenti</name>
    <dbReference type="NCBI Taxonomy" id="3110231"/>
    <lineage>
        <taxon>Bacteria</taxon>
        <taxon>Pseudomonadati</taxon>
        <taxon>Pseudomonadota</taxon>
        <taxon>Betaproteobacteria</taxon>
        <taxon>Nitrosomonadales</taxon>
        <taxon>Thiobacillaceae</taxon>
        <taxon>Thiobacillus</taxon>
    </lineage>
</organism>
<proteinExistence type="predicted"/>
<dbReference type="EMBL" id="CP141769">
    <property type="protein sequence ID" value="WRS38467.1"/>
    <property type="molecule type" value="Genomic_DNA"/>
</dbReference>
<evidence type="ECO:0000313" key="3">
    <source>
        <dbReference type="Proteomes" id="UP001334732"/>
    </source>
</evidence>
<keyword evidence="3" id="KW-1185">Reference proteome</keyword>
<dbReference type="Proteomes" id="UP001334732">
    <property type="component" value="Chromosome"/>
</dbReference>
<dbReference type="RefSeq" id="WP_324778998.1">
    <property type="nucleotide sequence ID" value="NZ_CP141769.1"/>
</dbReference>
<protein>
    <submittedName>
        <fullName evidence="2">DUF3465 domain-containing protein</fullName>
    </submittedName>
</protein>
<evidence type="ECO:0000313" key="2">
    <source>
        <dbReference type="EMBL" id="WRS38467.1"/>
    </source>
</evidence>
<name>A0ABZ1CGU4_9PROT</name>
<dbReference type="InterPro" id="IPR021856">
    <property type="entry name" value="DUF3465"/>
</dbReference>